<gene>
    <name evidence="5" type="ORF">H5410_006890</name>
</gene>
<dbReference type="GO" id="GO:0004674">
    <property type="term" value="F:protein serine/threonine kinase activity"/>
    <property type="evidence" value="ECO:0007669"/>
    <property type="project" value="UniProtKB-EC"/>
</dbReference>
<dbReference type="Proteomes" id="UP000824120">
    <property type="component" value="Chromosome 2"/>
</dbReference>
<feature type="region of interest" description="Disordered" evidence="4">
    <location>
        <begin position="289"/>
        <end position="324"/>
    </location>
</feature>
<dbReference type="Gene3D" id="1.10.510.10">
    <property type="entry name" value="Transferase(Phosphotransferase) domain 1"/>
    <property type="match status" value="1"/>
</dbReference>
<comment type="catalytic activity">
    <reaction evidence="3">
        <text>L-seryl-[protein] + ATP = O-phospho-L-seryl-[protein] + ADP + H(+)</text>
        <dbReference type="Rhea" id="RHEA:17989"/>
        <dbReference type="Rhea" id="RHEA-COMP:9863"/>
        <dbReference type="Rhea" id="RHEA-COMP:11604"/>
        <dbReference type="ChEBI" id="CHEBI:15378"/>
        <dbReference type="ChEBI" id="CHEBI:29999"/>
        <dbReference type="ChEBI" id="CHEBI:30616"/>
        <dbReference type="ChEBI" id="CHEBI:83421"/>
        <dbReference type="ChEBI" id="CHEBI:456216"/>
        <dbReference type="EC" id="2.7.11.1"/>
    </reaction>
</comment>
<comment type="catalytic activity">
    <reaction evidence="2">
        <text>L-threonyl-[protein] + ATP = O-phospho-L-threonyl-[protein] + ADP + H(+)</text>
        <dbReference type="Rhea" id="RHEA:46608"/>
        <dbReference type="Rhea" id="RHEA-COMP:11060"/>
        <dbReference type="Rhea" id="RHEA-COMP:11605"/>
        <dbReference type="ChEBI" id="CHEBI:15378"/>
        <dbReference type="ChEBI" id="CHEBI:30013"/>
        <dbReference type="ChEBI" id="CHEBI:30616"/>
        <dbReference type="ChEBI" id="CHEBI:61977"/>
        <dbReference type="ChEBI" id="CHEBI:456216"/>
        <dbReference type="EC" id="2.7.11.1"/>
    </reaction>
</comment>
<evidence type="ECO:0000256" key="4">
    <source>
        <dbReference type="SAM" id="MobiDB-lite"/>
    </source>
</evidence>
<dbReference type="Gene3D" id="1.25.40.10">
    <property type="entry name" value="Tetratricopeptide repeat domain"/>
    <property type="match status" value="1"/>
</dbReference>
<reference evidence="5 6" key="1">
    <citation type="submission" date="2020-09" db="EMBL/GenBank/DDBJ databases">
        <title>De no assembly of potato wild relative species, Solanum commersonii.</title>
        <authorList>
            <person name="Cho K."/>
        </authorList>
    </citation>
    <scope>NUCLEOTIDE SEQUENCE [LARGE SCALE GENOMIC DNA]</scope>
    <source>
        <strain evidence="5">LZ3.2</strain>
        <tissue evidence="5">Leaf</tissue>
    </source>
</reference>
<dbReference type="OrthoDB" id="3638488at2759"/>
<evidence type="ECO:0000256" key="3">
    <source>
        <dbReference type="ARBA" id="ARBA00048679"/>
    </source>
</evidence>
<dbReference type="PANTHER" id="PTHR22988:SF76">
    <property type="entry name" value="CHROMOSOME UNDETERMINED SCAFFOLD_135, WHOLE GENOME SHOTGUN SEQUENCE"/>
    <property type="match status" value="1"/>
</dbReference>
<comment type="caution">
    <text evidence="5">The sequence shown here is derived from an EMBL/GenBank/DDBJ whole genome shotgun (WGS) entry which is preliminary data.</text>
</comment>
<keyword evidence="1" id="KW-0597">Phosphoprotein</keyword>
<organism evidence="5 6">
    <name type="scientific">Solanum commersonii</name>
    <name type="common">Commerson's wild potato</name>
    <name type="synonym">Commerson's nightshade</name>
    <dbReference type="NCBI Taxonomy" id="4109"/>
    <lineage>
        <taxon>Eukaryota</taxon>
        <taxon>Viridiplantae</taxon>
        <taxon>Streptophyta</taxon>
        <taxon>Embryophyta</taxon>
        <taxon>Tracheophyta</taxon>
        <taxon>Spermatophyta</taxon>
        <taxon>Magnoliopsida</taxon>
        <taxon>eudicotyledons</taxon>
        <taxon>Gunneridae</taxon>
        <taxon>Pentapetalae</taxon>
        <taxon>asterids</taxon>
        <taxon>lamiids</taxon>
        <taxon>Solanales</taxon>
        <taxon>Solanaceae</taxon>
        <taxon>Solanoideae</taxon>
        <taxon>Solaneae</taxon>
        <taxon>Solanum</taxon>
    </lineage>
</organism>
<dbReference type="InterPro" id="IPR011990">
    <property type="entry name" value="TPR-like_helical_dom_sf"/>
</dbReference>
<dbReference type="EMBL" id="JACXVP010000002">
    <property type="protein sequence ID" value="KAG5621672.1"/>
    <property type="molecule type" value="Genomic_DNA"/>
</dbReference>
<feature type="compositionally biased region" description="Polar residues" evidence="4">
    <location>
        <begin position="303"/>
        <end position="324"/>
    </location>
</feature>
<evidence type="ECO:0000256" key="1">
    <source>
        <dbReference type="ARBA" id="ARBA00022553"/>
    </source>
</evidence>
<name>A0A9J6AB07_SOLCO</name>
<dbReference type="InterPro" id="IPR011009">
    <property type="entry name" value="Kinase-like_dom_sf"/>
</dbReference>
<dbReference type="InterPro" id="IPR050839">
    <property type="entry name" value="Rho-assoc_Ser/Thr_Kinase"/>
</dbReference>
<evidence type="ECO:0000313" key="5">
    <source>
        <dbReference type="EMBL" id="KAG5621672.1"/>
    </source>
</evidence>
<evidence type="ECO:0000256" key="2">
    <source>
        <dbReference type="ARBA" id="ARBA00047899"/>
    </source>
</evidence>
<dbReference type="SUPFAM" id="SSF56112">
    <property type="entry name" value="Protein kinase-like (PK-like)"/>
    <property type="match status" value="1"/>
</dbReference>
<evidence type="ECO:0000313" key="6">
    <source>
        <dbReference type="Proteomes" id="UP000824120"/>
    </source>
</evidence>
<protein>
    <submittedName>
        <fullName evidence="5">Uncharacterized protein</fullName>
    </submittedName>
</protein>
<keyword evidence="6" id="KW-1185">Reference proteome</keyword>
<sequence length="324" mass="37980">MYVYRVETITKRSIQNRLNANTFDDFARRQEECVNRTYVAFQCRIVIKQRTTVAYIKNGRNKDATTRLKNTSGELSLFVFPVKLDALSIWMYDFGDQHFSSTIEQKISDIEHQIGLCIKVLESVPQEKRELNHEHAMFECLKRRFYKAISDVYKEEAEYHLLKVIRFCGMLRIALAVVLPRKGITKKLKNTIRLPLKCSFIYLMIINWRTCLKFPEEPKVLDAAKDLICRLLCDVESRLGTRGVEEIKAHPWFEGTKWDALYEMKVAYKPIVTGELDTQNFEKFTKVQNRQHQEWDPSKRLNQHTATPSKNASNWSETCSTSHP</sequence>
<accession>A0A9J6AB07</accession>
<dbReference type="AlphaFoldDB" id="A0A9J6AB07"/>
<dbReference type="PANTHER" id="PTHR22988">
    <property type="entry name" value="MYOTONIC DYSTROPHY S/T KINASE-RELATED"/>
    <property type="match status" value="1"/>
</dbReference>
<proteinExistence type="predicted"/>